<dbReference type="Proteomes" id="UP000196317">
    <property type="component" value="Unassembled WGS sequence"/>
</dbReference>
<feature type="domain" description="Exonuclease" evidence="3">
    <location>
        <begin position="75"/>
        <end position="237"/>
    </location>
</feature>
<dbReference type="InterPro" id="IPR013520">
    <property type="entry name" value="Ribonucl_H"/>
</dbReference>
<comment type="caution">
    <text evidence="4">The sequence shown here is derived from an EMBL/GenBank/DDBJ whole genome shotgun (WGS) entry which is preliminary data.</text>
</comment>
<dbReference type="SMART" id="SM00479">
    <property type="entry name" value="EXOIII"/>
    <property type="match status" value="1"/>
</dbReference>
<evidence type="ECO:0000313" key="5">
    <source>
        <dbReference type="Proteomes" id="UP000196317"/>
    </source>
</evidence>
<dbReference type="GO" id="GO:0008408">
    <property type="term" value="F:3'-5' exonuclease activity"/>
    <property type="evidence" value="ECO:0007669"/>
    <property type="project" value="TreeGrafter"/>
</dbReference>
<dbReference type="Pfam" id="PF00929">
    <property type="entry name" value="RNase_T"/>
    <property type="match status" value="1"/>
</dbReference>
<evidence type="ECO:0000313" key="4">
    <source>
        <dbReference type="EMBL" id="OUT07751.1"/>
    </source>
</evidence>
<gene>
    <name evidence="4" type="ORF">B9N65_05960</name>
</gene>
<proteinExistence type="predicted"/>
<dbReference type="PANTHER" id="PTHR30231:SF41">
    <property type="entry name" value="DNA POLYMERASE III SUBUNIT EPSILON"/>
    <property type="match status" value="1"/>
</dbReference>
<dbReference type="GO" id="GO:0045004">
    <property type="term" value="P:DNA replication proofreading"/>
    <property type="evidence" value="ECO:0007669"/>
    <property type="project" value="TreeGrafter"/>
</dbReference>
<dbReference type="EMBL" id="NDYN01000005">
    <property type="protein sequence ID" value="OUT07751.1"/>
    <property type="molecule type" value="Genomic_DNA"/>
</dbReference>
<dbReference type="NCBIfam" id="NF006316">
    <property type="entry name" value="PRK08517.1"/>
    <property type="match status" value="1"/>
</dbReference>
<dbReference type="InterPro" id="IPR036397">
    <property type="entry name" value="RNaseH_sf"/>
</dbReference>
<dbReference type="InterPro" id="IPR012337">
    <property type="entry name" value="RNaseH-like_sf"/>
</dbReference>
<evidence type="ECO:0000256" key="2">
    <source>
        <dbReference type="ARBA" id="ARBA00026073"/>
    </source>
</evidence>
<dbReference type="SUPFAM" id="SSF53098">
    <property type="entry name" value="Ribonuclease H-like"/>
    <property type="match status" value="1"/>
</dbReference>
<dbReference type="PANTHER" id="PTHR30231">
    <property type="entry name" value="DNA POLYMERASE III SUBUNIT EPSILON"/>
    <property type="match status" value="1"/>
</dbReference>
<dbReference type="FunFam" id="3.30.420.10:FF:000045">
    <property type="entry name" value="3'-5' exonuclease DinG"/>
    <property type="match status" value="1"/>
</dbReference>
<sequence>MKPKKQRLENSIEILARQNLGYHEFILKFSDIEEISSLIDVRDLDMWRTLGLDITRNESNEIELGTRFRDISEQEFCVVDIETTGGTTNGQIIEIGAIKMKNGTEIGRFESFVAASAVPENITELTGIRASDLVGAPNLLNVLERFKIFLGTSVFIAHNVNFDYGFISHSLNEIGLGILLNRKLCTIDLSRRTIASQKYGLGSLKELLGINNTHHRALNDAVAAAEIFKVCLTRLPFSIQTTEDLISFSKNAPSVKLKPEPVLKALE</sequence>
<reference evidence="4 5" key="1">
    <citation type="submission" date="2017-04" db="EMBL/GenBank/DDBJ databases">
        <title>Complete genome of Campylobacter concisus ATCC 33237T and draft genomes for an additional eight well characterized C. concisus strains.</title>
        <authorList>
            <person name="Cornelius A.J."/>
            <person name="Miller W.G."/>
            <person name="Lastovica A.J."/>
            <person name="On S.L."/>
            <person name="French N.P."/>
            <person name="Vandenberg O."/>
            <person name="Biggs P.J."/>
        </authorList>
    </citation>
    <scope>NUCLEOTIDE SEQUENCE [LARGE SCALE GENOMIC DNA]</scope>
    <source>
        <strain evidence="4 5">CCUG 19995</strain>
    </source>
</reference>
<dbReference type="GO" id="GO:0003677">
    <property type="term" value="F:DNA binding"/>
    <property type="evidence" value="ECO:0007669"/>
    <property type="project" value="InterPro"/>
</dbReference>
<evidence type="ECO:0000259" key="3">
    <source>
        <dbReference type="SMART" id="SM00479"/>
    </source>
</evidence>
<dbReference type="RefSeq" id="WP_087583193.1">
    <property type="nucleotide sequence ID" value="NZ_CABPUI010000001.1"/>
</dbReference>
<comment type="subunit">
    <text evidence="2">DNA polymerase III contains a core (composed of alpha, epsilon and theta chains) that associates with a tau subunit. This core dimerizes to form the POLIII' complex. PolIII' associates with the gamma complex (composed of gamma, delta, delta', psi and chi chains) and with the beta chain to form the complete DNA polymerase III complex.</text>
</comment>
<dbReference type="AlphaFoldDB" id="A0A1Y5MGN0"/>
<accession>A0A1Y5MGN0</accession>
<dbReference type="InterPro" id="IPR006054">
    <property type="entry name" value="DnaQ"/>
</dbReference>
<name>A0A1Y5MGN0_9BACT</name>
<dbReference type="Gene3D" id="3.30.420.10">
    <property type="entry name" value="Ribonuclease H-like superfamily/Ribonuclease H"/>
    <property type="match status" value="1"/>
</dbReference>
<dbReference type="GO" id="GO:0005829">
    <property type="term" value="C:cytosol"/>
    <property type="evidence" value="ECO:0007669"/>
    <property type="project" value="TreeGrafter"/>
</dbReference>
<organism evidence="4 5">
    <name type="scientific">Campylobacter concisus</name>
    <dbReference type="NCBI Taxonomy" id="199"/>
    <lineage>
        <taxon>Bacteria</taxon>
        <taxon>Pseudomonadati</taxon>
        <taxon>Campylobacterota</taxon>
        <taxon>Epsilonproteobacteria</taxon>
        <taxon>Campylobacterales</taxon>
        <taxon>Campylobacteraceae</taxon>
        <taxon>Campylobacter</taxon>
    </lineage>
</organism>
<evidence type="ECO:0000256" key="1">
    <source>
        <dbReference type="ARBA" id="ARBA00025483"/>
    </source>
</evidence>
<dbReference type="CDD" id="cd06127">
    <property type="entry name" value="DEDDh"/>
    <property type="match status" value="1"/>
</dbReference>
<protein>
    <submittedName>
        <fullName evidence="4">DNA polymerase III subunit epsilon</fullName>
    </submittedName>
</protein>
<comment type="function">
    <text evidence="1">DNA polymerase III is a complex, multichain enzyme responsible for most of the replicative synthesis in bacteria. The epsilon subunit contain the editing function and is a proofreading 3'-5' exonuclease.</text>
</comment>
<dbReference type="GO" id="GO:0003887">
    <property type="term" value="F:DNA-directed DNA polymerase activity"/>
    <property type="evidence" value="ECO:0007669"/>
    <property type="project" value="InterPro"/>
</dbReference>
<dbReference type="NCBIfam" id="TIGR00573">
    <property type="entry name" value="dnaq"/>
    <property type="match status" value="1"/>
</dbReference>